<dbReference type="OrthoDB" id="385235at2759"/>
<gene>
    <name evidence="1" type="ORF">K7X08_005988</name>
</gene>
<keyword evidence="2" id="KW-1185">Reference proteome</keyword>
<accession>A0A9Q1LUB7</accession>
<protein>
    <submittedName>
        <fullName evidence="1">Uncharacterized protein</fullName>
    </submittedName>
</protein>
<dbReference type="AlphaFoldDB" id="A0A9Q1LUB7"/>
<comment type="caution">
    <text evidence="1">The sequence shown here is derived from an EMBL/GenBank/DDBJ whole genome shotgun (WGS) entry which is preliminary data.</text>
</comment>
<dbReference type="GO" id="GO:1901259">
    <property type="term" value="P:chloroplast rRNA processing"/>
    <property type="evidence" value="ECO:0007669"/>
    <property type="project" value="TreeGrafter"/>
</dbReference>
<dbReference type="GO" id="GO:0003723">
    <property type="term" value="F:RNA binding"/>
    <property type="evidence" value="ECO:0007669"/>
    <property type="project" value="TreeGrafter"/>
</dbReference>
<reference evidence="2" key="1">
    <citation type="journal article" date="2023" name="Proc. Natl. Acad. Sci. U.S.A.">
        <title>Genomic and structural basis for evolution of tropane alkaloid biosynthesis.</title>
        <authorList>
            <person name="Wanga Y.-J."/>
            <person name="Taina T."/>
            <person name="Yua J.-Y."/>
            <person name="Lia J."/>
            <person name="Xua B."/>
            <person name="Chenc J."/>
            <person name="D'Auriad J.C."/>
            <person name="Huanga J.-P."/>
            <person name="Huanga S.-X."/>
        </authorList>
    </citation>
    <scope>NUCLEOTIDE SEQUENCE [LARGE SCALE GENOMIC DNA]</scope>
    <source>
        <strain evidence="2">cv. KIB-2019</strain>
    </source>
</reference>
<evidence type="ECO:0000313" key="1">
    <source>
        <dbReference type="EMBL" id="KAJ8543465.1"/>
    </source>
</evidence>
<dbReference type="GO" id="GO:0044528">
    <property type="term" value="P:regulation of mitochondrial mRNA stability"/>
    <property type="evidence" value="ECO:0007669"/>
    <property type="project" value="TreeGrafter"/>
</dbReference>
<dbReference type="InterPro" id="IPR050870">
    <property type="entry name" value="FAST_kinase"/>
</dbReference>
<evidence type="ECO:0000313" key="2">
    <source>
        <dbReference type="Proteomes" id="UP001152561"/>
    </source>
</evidence>
<sequence>MDNDLLDTGQVTLLLVNDYCKNCVIEDFIPDAVRFWLHNSNSRDELKKQSIINDVNRIAWLESYFDLYIHDLLAIGQRIKVGGLSRDVFVCNIVIGKFKMARVVEVALTKVDEFNSQNVAGIAEAFASMQHFSPELFLGLARRALDIIYRFQPQEIAQILWDFVFLCEQVDPPLRFTNISWDFMYVEYVMAVGNHHRLRVWQISQDNFKFDFLILPTKYYLIHVVHVDASMVARRCEKNLELESM</sequence>
<proteinExistence type="predicted"/>
<organism evidence="1 2">
    <name type="scientific">Anisodus acutangulus</name>
    <dbReference type="NCBI Taxonomy" id="402998"/>
    <lineage>
        <taxon>Eukaryota</taxon>
        <taxon>Viridiplantae</taxon>
        <taxon>Streptophyta</taxon>
        <taxon>Embryophyta</taxon>
        <taxon>Tracheophyta</taxon>
        <taxon>Spermatophyta</taxon>
        <taxon>Magnoliopsida</taxon>
        <taxon>eudicotyledons</taxon>
        <taxon>Gunneridae</taxon>
        <taxon>Pentapetalae</taxon>
        <taxon>asterids</taxon>
        <taxon>lamiids</taxon>
        <taxon>Solanales</taxon>
        <taxon>Solanaceae</taxon>
        <taxon>Solanoideae</taxon>
        <taxon>Hyoscyameae</taxon>
        <taxon>Anisodus</taxon>
    </lineage>
</organism>
<dbReference type="GO" id="GO:0009507">
    <property type="term" value="C:chloroplast"/>
    <property type="evidence" value="ECO:0007669"/>
    <property type="project" value="TreeGrafter"/>
</dbReference>
<dbReference type="PANTHER" id="PTHR21228:SF40">
    <property type="entry name" value="LD45607P"/>
    <property type="match status" value="1"/>
</dbReference>
<dbReference type="Proteomes" id="UP001152561">
    <property type="component" value="Unassembled WGS sequence"/>
</dbReference>
<name>A0A9Q1LUB7_9SOLA</name>
<dbReference type="GO" id="GO:0005759">
    <property type="term" value="C:mitochondrial matrix"/>
    <property type="evidence" value="ECO:0007669"/>
    <property type="project" value="TreeGrafter"/>
</dbReference>
<dbReference type="EMBL" id="JAJAGQ010000014">
    <property type="protein sequence ID" value="KAJ8543465.1"/>
    <property type="molecule type" value="Genomic_DNA"/>
</dbReference>
<dbReference type="GO" id="GO:0000963">
    <property type="term" value="P:mitochondrial RNA processing"/>
    <property type="evidence" value="ECO:0007669"/>
    <property type="project" value="TreeGrafter"/>
</dbReference>
<dbReference type="GO" id="GO:0035770">
    <property type="term" value="C:ribonucleoprotein granule"/>
    <property type="evidence" value="ECO:0007669"/>
    <property type="project" value="TreeGrafter"/>
</dbReference>
<dbReference type="PANTHER" id="PTHR21228">
    <property type="entry name" value="FAST LEU-RICH DOMAIN-CONTAINING"/>
    <property type="match status" value="1"/>
</dbReference>